<dbReference type="PANTHER" id="PTHR30576">
    <property type="entry name" value="COLANIC BIOSYNTHESIS UDP-GLUCOSE LIPID CARRIER TRANSFERASE"/>
    <property type="match status" value="1"/>
</dbReference>
<evidence type="ECO:0000256" key="7">
    <source>
        <dbReference type="ARBA" id="ARBA00023169"/>
    </source>
</evidence>
<dbReference type="Gene3D" id="3.40.50.720">
    <property type="entry name" value="NAD(P)-binding Rossmann-like Domain"/>
    <property type="match status" value="1"/>
</dbReference>
<dbReference type="NCBIfam" id="TIGR03025">
    <property type="entry name" value="EPS_sugtrans"/>
    <property type="match status" value="1"/>
</dbReference>
<keyword evidence="6 8" id="KW-0472">Membrane</keyword>
<evidence type="ECO:0000313" key="11">
    <source>
        <dbReference type="Proteomes" id="UP000681075"/>
    </source>
</evidence>
<feature type="transmembrane region" description="Helical" evidence="8">
    <location>
        <begin position="45"/>
        <end position="66"/>
    </location>
</feature>
<proteinExistence type="inferred from homology"/>
<evidence type="ECO:0000256" key="2">
    <source>
        <dbReference type="ARBA" id="ARBA00006464"/>
    </source>
</evidence>
<dbReference type="GO" id="GO:0016020">
    <property type="term" value="C:membrane"/>
    <property type="evidence" value="ECO:0007669"/>
    <property type="project" value="UniProtKB-SubCell"/>
</dbReference>
<dbReference type="EMBL" id="BOPV01000001">
    <property type="protein sequence ID" value="GIL38078.1"/>
    <property type="molecule type" value="Genomic_DNA"/>
</dbReference>
<keyword evidence="7" id="KW-0270">Exopolysaccharide synthesis</keyword>
<keyword evidence="4 8" id="KW-0812">Transmembrane</keyword>
<accession>A0A8S8X5S7</accession>
<dbReference type="PANTHER" id="PTHR30576:SF0">
    <property type="entry name" value="UNDECAPRENYL-PHOSPHATE N-ACETYLGALACTOSAMINYL 1-PHOSPHATE TRANSFERASE-RELATED"/>
    <property type="match status" value="1"/>
</dbReference>
<comment type="caution">
    <text evidence="10">The sequence shown here is derived from an EMBL/GenBank/DDBJ whole genome shotgun (WGS) entry which is preliminary data.</text>
</comment>
<evidence type="ECO:0000256" key="3">
    <source>
        <dbReference type="ARBA" id="ARBA00022679"/>
    </source>
</evidence>
<protein>
    <submittedName>
        <fullName evidence="10">Biofilm formation protein PslA</fullName>
    </submittedName>
</protein>
<keyword evidence="11" id="KW-1185">Reference proteome</keyword>
<name>A0A8S8X5S7_9PROT</name>
<evidence type="ECO:0000256" key="1">
    <source>
        <dbReference type="ARBA" id="ARBA00004141"/>
    </source>
</evidence>
<comment type="similarity">
    <text evidence="2">Belongs to the bacterial sugar transferase family.</text>
</comment>
<gene>
    <name evidence="10" type="primary">pslA</name>
    <name evidence="10" type="ORF">TMPK1_03150</name>
</gene>
<comment type="subcellular location">
    <subcellularLocation>
        <location evidence="1">Membrane</location>
        <topology evidence="1">Multi-pass membrane protein</topology>
    </subcellularLocation>
</comment>
<dbReference type="Pfam" id="PF13727">
    <property type="entry name" value="CoA_binding_3"/>
    <property type="match status" value="1"/>
</dbReference>
<keyword evidence="3" id="KW-0808">Transferase</keyword>
<dbReference type="InterPro" id="IPR017475">
    <property type="entry name" value="EPS_sugar_tfrase"/>
</dbReference>
<evidence type="ECO:0000313" key="10">
    <source>
        <dbReference type="EMBL" id="GIL38078.1"/>
    </source>
</evidence>
<evidence type="ECO:0000259" key="9">
    <source>
        <dbReference type="Pfam" id="PF02397"/>
    </source>
</evidence>
<sequence>MAGLPPEIMAAATNSGSSGRVFRHSIRTPLPSANSDRGVARAWRFATFVGVMDILFCTIVWFGVGIVTEIAPFDNEMLNGGLVVALYVSMAFLRGVYDPRKHGSVEGTYIDALRVWCVAVLVFAFGSLMTHGFFVDRPARIALLIGVGGLMLVGWRLVQVRLYPNFALYHTPRRRVLVIGADSDAERILDLHESRGDDRSLLVGYCDDREFGSIEHPRLLYLGPVARVPILIENLEIDDVLVAFPWAAAERIATTVDTLRFLPVRVLLSPEKILRAIPPTGFVKSFGFDVPMLQRPPIAPRWWLVKGAIDRVGSALLLALLSPLFLLIALAIKLDSRGPVFFRQDRLGLNEHPFRIWKFRTLRHETADATVERQVQRGDDRVTAVGAVLRKFSLDELPQLINVLTGEMSLIGPRPHAPGTKVDGIVFSHAIRDYGIRYRVKPGMTGWAQINGWRGDTATMDKLRNRIEYDHYYIANWSLALDLLILLRTPGAIASAKNSV</sequence>
<feature type="transmembrane region" description="Helical" evidence="8">
    <location>
        <begin position="109"/>
        <end position="129"/>
    </location>
</feature>
<dbReference type="GO" id="GO:0000271">
    <property type="term" value="P:polysaccharide biosynthetic process"/>
    <property type="evidence" value="ECO:0007669"/>
    <property type="project" value="UniProtKB-KW"/>
</dbReference>
<evidence type="ECO:0000256" key="4">
    <source>
        <dbReference type="ARBA" id="ARBA00022692"/>
    </source>
</evidence>
<feature type="transmembrane region" description="Helical" evidence="8">
    <location>
        <begin position="78"/>
        <end position="97"/>
    </location>
</feature>
<dbReference type="Proteomes" id="UP000681075">
    <property type="component" value="Unassembled WGS sequence"/>
</dbReference>
<feature type="domain" description="Bacterial sugar transferase" evidence="9">
    <location>
        <begin position="306"/>
        <end position="492"/>
    </location>
</feature>
<dbReference type="Pfam" id="PF02397">
    <property type="entry name" value="Bac_transf"/>
    <property type="match status" value="1"/>
</dbReference>
<evidence type="ECO:0000256" key="5">
    <source>
        <dbReference type="ARBA" id="ARBA00022989"/>
    </source>
</evidence>
<evidence type="ECO:0000256" key="6">
    <source>
        <dbReference type="ARBA" id="ARBA00023136"/>
    </source>
</evidence>
<organism evidence="10 11">
    <name type="scientific">Roseiterribacter gracilis</name>
    <dbReference type="NCBI Taxonomy" id="2812848"/>
    <lineage>
        <taxon>Bacteria</taxon>
        <taxon>Pseudomonadati</taxon>
        <taxon>Pseudomonadota</taxon>
        <taxon>Alphaproteobacteria</taxon>
        <taxon>Rhodospirillales</taxon>
        <taxon>Roseiterribacteraceae</taxon>
        <taxon>Roseiterribacter</taxon>
    </lineage>
</organism>
<dbReference type="InterPro" id="IPR003362">
    <property type="entry name" value="Bact_transf"/>
</dbReference>
<reference evidence="10" key="1">
    <citation type="submission" date="2021-02" db="EMBL/GenBank/DDBJ databases">
        <title>Genome sequence of Rhodospirillales sp. strain TMPK1 isolated from soil.</title>
        <authorList>
            <person name="Nakai R."/>
            <person name="Kusada H."/>
            <person name="Tamaki H."/>
        </authorList>
    </citation>
    <scope>NUCLEOTIDE SEQUENCE</scope>
    <source>
        <strain evidence="10">TMPK1</strain>
    </source>
</reference>
<dbReference type="GO" id="GO:0016780">
    <property type="term" value="F:phosphotransferase activity, for other substituted phosphate groups"/>
    <property type="evidence" value="ECO:0007669"/>
    <property type="project" value="TreeGrafter"/>
</dbReference>
<keyword evidence="5 8" id="KW-1133">Transmembrane helix</keyword>
<feature type="transmembrane region" description="Helical" evidence="8">
    <location>
        <begin position="141"/>
        <end position="158"/>
    </location>
</feature>
<dbReference type="AlphaFoldDB" id="A0A8S8X5S7"/>
<evidence type="ECO:0000256" key="8">
    <source>
        <dbReference type="SAM" id="Phobius"/>
    </source>
</evidence>